<protein>
    <recommendedName>
        <fullName evidence="3">Ribosomal RNA large subunit methyltransferase K/L-like methyltransferase domain-containing protein</fullName>
    </recommendedName>
</protein>
<dbReference type="Gene3D" id="3.40.50.150">
    <property type="entry name" value="Vaccinia Virus protein VP39"/>
    <property type="match status" value="1"/>
</dbReference>
<feature type="region of interest" description="Disordered" evidence="1">
    <location>
        <begin position="99"/>
        <end position="119"/>
    </location>
</feature>
<evidence type="ECO:0000259" key="3">
    <source>
        <dbReference type="Pfam" id="PF01170"/>
    </source>
</evidence>
<dbReference type="SUPFAM" id="SSF53335">
    <property type="entry name" value="S-adenosyl-L-methionine-dependent methyltransferases"/>
    <property type="match status" value="1"/>
</dbReference>
<name>A0A0G4E939_VITBC</name>
<dbReference type="InParanoid" id="A0A0G4E939"/>
<keyword evidence="2" id="KW-0472">Membrane</keyword>
<keyword evidence="2" id="KW-0812">Transmembrane</keyword>
<dbReference type="InterPro" id="IPR029063">
    <property type="entry name" value="SAM-dependent_MTases_sf"/>
</dbReference>
<keyword evidence="2" id="KW-1133">Transmembrane helix</keyword>
<dbReference type="GO" id="GO:0043527">
    <property type="term" value="C:tRNA methyltransferase complex"/>
    <property type="evidence" value="ECO:0007669"/>
    <property type="project" value="UniProtKB-ARBA"/>
</dbReference>
<feature type="region of interest" description="Disordered" evidence="1">
    <location>
        <begin position="1"/>
        <end position="21"/>
    </location>
</feature>
<feature type="region of interest" description="Disordered" evidence="1">
    <location>
        <begin position="666"/>
        <end position="694"/>
    </location>
</feature>
<dbReference type="VEuPathDB" id="CryptoDB:Vbra_10868"/>
<feature type="region of interest" description="Disordered" evidence="1">
    <location>
        <begin position="518"/>
        <end position="556"/>
    </location>
</feature>
<reference evidence="4 5" key="1">
    <citation type="submission" date="2014-11" db="EMBL/GenBank/DDBJ databases">
        <authorList>
            <person name="Zhu J."/>
            <person name="Qi W."/>
            <person name="Song R."/>
        </authorList>
    </citation>
    <scope>NUCLEOTIDE SEQUENCE [LARGE SCALE GENOMIC DNA]</scope>
</reference>
<dbReference type="Pfam" id="PF01170">
    <property type="entry name" value="UPF0020"/>
    <property type="match status" value="1"/>
</dbReference>
<feature type="domain" description="Ribosomal RNA large subunit methyltransferase K/L-like methyltransferase" evidence="3">
    <location>
        <begin position="347"/>
        <end position="391"/>
    </location>
</feature>
<gene>
    <name evidence="4" type="ORF">Vbra_10868</name>
</gene>
<proteinExistence type="predicted"/>
<dbReference type="Proteomes" id="UP000041254">
    <property type="component" value="Unassembled WGS sequence"/>
</dbReference>
<dbReference type="InterPro" id="IPR000241">
    <property type="entry name" value="RlmKL-like_Mtase"/>
</dbReference>
<dbReference type="EMBL" id="CDMY01000013">
    <property type="protein sequence ID" value="CEL91716.1"/>
    <property type="molecule type" value="Genomic_DNA"/>
</dbReference>
<evidence type="ECO:0000256" key="1">
    <source>
        <dbReference type="SAM" id="MobiDB-lite"/>
    </source>
</evidence>
<dbReference type="AlphaFoldDB" id="A0A0G4E939"/>
<dbReference type="GO" id="GO:0030488">
    <property type="term" value="P:tRNA methylation"/>
    <property type="evidence" value="ECO:0007669"/>
    <property type="project" value="TreeGrafter"/>
</dbReference>
<accession>A0A0G4E939</accession>
<dbReference type="STRING" id="1169540.A0A0G4E939"/>
<feature type="compositionally biased region" description="Polar residues" evidence="1">
    <location>
        <begin position="524"/>
        <end position="536"/>
    </location>
</feature>
<dbReference type="GO" id="GO:0016423">
    <property type="term" value="F:tRNA (guanine) methyltransferase activity"/>
    <property type="evidence" value="ECO:0007669"/>
    <property type="project" value="TreeGrafter"/>
</dbReference>
<dbReference type="PANTHER" id="PTHR14911">
    <property type="entry name" value="THUMP DOMAIN-CONTAINING"/>
    <property type="match status" value="1"/>
</dbReference>
<sequence length="723" mass="79167">MRSHSSSGGEHIHRPARLPPLCRRRPPSSACPCGYTRVEDTSGWTCSASSILPFVGSTRRQRLCPLSLLFALLPWLFFFSASSFTPPTRLYSRHNVRPHHAHVNGPPDRPHAATSPTLPPVRQRLTSHDVCDYLFLVPGGLEGVAADYISSRLGVPREAIVILPREDSGWAGGGKLVVSVNAAQVSIDRLRALGLTPLYAYVLATSGVPIRDRRHASHQIQRVLHEAVPAMEKALVTWAEWQGAVQGDQTVWERIRDRSLKMRGCCVRSGRHKYDAMAVIRMMNRALANEGWSVELHDAECTLVGFLDGSRLTIAIPFAPMSSSPSSLRREEVPYRAVSMHFQFHDLHRSLAVLMAHLALDGVRSGAVVMDPVSSSGTLAIEAAAMAPNVTVLCSHPRPMGSVLTRANSLKAKRMGHFSEGSRVEVVGAFPPVPLPPHLLDAIVMCLAPSEESEEFRHAGDAIGFLADFCSREAIRLLRPGGRLVCALRDCRNPYPVLSALNVTAADRITVTEGPAIVRPRPTTLPSCRQQPSVGVSQRPFPSSVRRQPGWGGGGVVGSGGLLRDTGLSRRPTVVAASPDNDGLEHHSVLDSQMQQHGEGGGEGGDMWASATVYRVLCRNDRYRLFVLTKRGGHDEADRTEEEDGSASRRTELSRLLESIIDGRWADAPELEDNDHGHDDDEDASDAAEDGRVSALPMRALHRWPVRRRLRTAFDQGWQAVRQ</sequence>
<organism evidence="4 5">
    <name type="scientific">Vitrella brassicaformis (strain CCMP3155)</name>
    <dbReference type="NCBI Taxonomy" id="1169540"/>
    <lineage>
        <taxon>Eukaryota</taxon>
        <taxon>Sar</taxon>
        <taxon>Alveolata</taxon>
        <taxon>Colpodellida</taxon>
        <taxon>Vitrellaceae</taxon>
        <taxon>Vitrella</taxon>
    </lineage>
</organism>
<feature type="transmembrane region" description="Helical" evidence="2">
    <location>
        <begin position="63"/>
        <end position="84"/>
    </location>
</feature>
<evidence type="ECO:0000256" key="2">
    <source>
        <dbReference type="SAM" id="Phobius"/>
    </source>
</evidence>
<keyword evidence="5" id="KW-1185">Reference proteome</keyword>
<evidence type="ECO:0000313" key="5">
    <source>
        <dbReference type="Proteomes" id="UP000041254"/>
    </source>
</evidence>
<evidence type="ECO:0000313" key="4">
    <source>
        <dbReference type="EMBL" id="CEL91716.1"/>
    </source>
</evidence>
<dbReference type="PANTHER" id="PTHR14911:SF13">
    <property type="entry name" value="TRNA (GUANINE(6)-N2)-METHYLTRANSFERASE THUMP3"/>
    <property type="match status" value="1"/>
</dbReference>